<dbReference type="PROSITE" id="PS01359">
    <property type="entry name" value="ZF_PHD_1"/>
    <property type="match status" value="1"/>
</dbReference>
<comment type="caution">
    <text evidence="18">The sequence shown here is derived from an EMBL/GenBank/DDBJ whole genome shotgun (WGS) entry which is preliminary data.</text>
</comment>
<evidence type="ECO:0000313" key="19">
    <source>
        <dbReference type="Proteomes" id="UP001058974"/>
    </source>
</evidence>
<evidence type="ECO:0000256" key="3">
    <source>
        <dbReference type="ARBA" id="ARBA00012483"/>
    </source>
</evidence>
<dbReference type="InterPro" id="IPR019786">
    <property type="entry name" value="Zinc_finger_PHD-type_CS"/>
</dbReference>
<comment type="subcellular location">
    <subcellularLocation>
        <location evidence="13">Nucleus</location>
    </subcellularLocation>
</comment>
<keyword evidence="9" id="KW-0156">Chromatin regulator</keyword>
<dbReference type="SUPFAM" id="SSF57903">
    <property type="entry name" value="FYVE/PHD zinc finger"/>
    <property type="match status" value="1"/>
</dbReference>
<feature type="domain" description="RING-type" evidence="16">
    <location>
        <begin position="133"/>
        <end position="172"/>
    </location>
</feature>
<dbReference type="GO" id="GO:0016567">
    <property type="term" value="P:protein ubiquitination"/>
    <property type="evidence" value="ECO:0007669"/>
    <property type="project" value="UniProtKB-ARBA"/>
</dbReference>
<dbReference type="InterPro" id="IPR027370">
    <property type="entry name" value="Znf-RING_euk"/>
</dbReference>
<dbReference type="PANTHER" id="PTHR14140:SF27">
    <property type="entry name" value="OS04G0289800 PROTEIN"/>
    <property type="match status" value="1"/>
</dbReference>
<dbReference type="Gramene" id="Psat06G0261800-T1">
    <property type="protein sequence ID" value="KAI5396468.1"/>
    <property type="gene ID" value="KIW84_062618"/>
</dbReference>
<organism evidence="18 19">
    <name type="scientific">Pisum sativum</name>
    <name type="common">Garden pea</name>
    <name type="synonym">Lathyrus oleraceus</name>
    <dbReference type="NCBI Taxonomy" id="3888"/>
    <lineage>
        <taxon>Eukaryota</taxon>
        <taxon>Viridiplantae</taxon>
        <taxon>Streptophyta</taxon>
        <taxon>Embryophyta</taxon>
        <taxon>Tracheophyta</taxon>
        <taxon>Spermatophyta</taxon>
        <taxon>Magnoliopsida</taxon>
        <taxon>eudicotyledons</taxon>
        <taxon>Gunneridae</taxon>
        <taxon>Pentapetalae</taxon>
        <taxon>rosids</taxon>
        <taxon>fabids</taxon>
        <taxon>Fabales</taxon>
        <taxon>Fabaceae</taxon>
        <taxon>Papilionoideae</taxon>
        <taxon>50 kb inversion clade</taxon>
        <taxon>NPAAA clade</taxon>
        <taxon>Hologalegina</taxon>
        <taxon>IRL clade</taxon>
        <taxon>Fabeae</taxon>
        <taxon>Lathyrus</taxon>
    </lineage>
</organism>
<evidence type="ECO:0000256" key="8">
    <source>
        <dbReference type="ARBA" id="ARBA00022833"/>
    </source>
</evidence>
<keyword evidence="6 12" id="KW-0863">Zinc-finger</keyword>
<evidence type="ECO:0000259" key="16">
    <source>
        <dbReference type="PROSITE" id="PS50089"/>
    </source>
</evidence>
<dbReference type="Proteomes" id="UP001058974">
    <property type="component" value="Chromosome 6"/>
</dbReference>
<dbReference type="InterPro" id="IPR015947">
    <property type="entry name" value="PUA-like_sf"/>
</dbReference>
<feature type="domain" description="YDG" evidence="17">
    <location>
        <begin position="225"/>
        <end position="373"/>
    </location>
</feature>
<dbReference type="GO" id="GO:0005634">
    <property type="term" value="C:nucleus"/>
    <property type="evidence" value="ECO:0007669"/>
    <property type="project" value="UniProtKB-SubCell"/>
</dbReference>
<keyword evidence="11 13" id="KW-0539">Nucleus</keyword>
<dbReference type="FunFam" id="2.30.280.10:FF:000002">
    <property type="entry name" value="E3 ubiquitin-protein ligase ORTHRUS 2"/>
    <property type="match status" value="1"/>
</dbReference>
<evidence type="ECO:0000256" key="11">
    <source>
        <dbReference type="ARBA" id="ARBA00023242"/>
    </source>
</evidence>
<dbReference type="InterPro" id="IPR001965">
    <property type="entry name" value="Znf_PHD"/>
</dbReference>
<dbReference type="InterPro" id="IPR001841">
    <property type="entry name" value="Znf_RING"/>
</dbReference>
<dbReference type="OrthoDB" id="2270193at2759"/>
<dbReference type="InterPro" id="IPR036987">
    <property type="entry name" value="SRA-YDG_sf"/>
</dbReference>
<reference evidence="18 19" key="1">
    <citation type="journal article" date="2022" name="Nat. Genet.">
        <title>Improved pea reference genome and pan-genome highlight genomic features and evolutionary characteristics.</title>
        <authorList>
            <person name="Yang T."/>
            <person name="Liu R."/>
            <person name="Luo Y."/>
            <person name="Hu S."/>
            <person name="Wang D."/>
            <person name="Wang C."/>
            <person name="Pandey M.K."/>
            <person name="Ge S."/>
            <person name="Xu Q."/>
            <person name="Li N."/>
            <person name="Li G."/>
            <person name="Huang Y."/>
            <person name="Saxena R.K."/>
            <person name="Ji Y."/>
            <person name="Li M."/>
            <person name="Yan X."/>
            <person name="He Y."/>
            <person name="Liu Y."/>
            <person name="Wang X."/>
            <person name="Xiang C."/>
            <person name="Varshney R.K."/>
            <person name="Ding H."/>
            <person name="Gao S."/>
            <person name="Zong X."/>
        </authorList>
    </citation>
    <scope>NUCLEOTIDE SEQUENCE [LARGE SCALE GENOMIC DNA]</scope>
    <source>
        <strain evidence="18 19">cv. Zhongwan 6</strain>
    </source>
</reference>
<evidence type="ECO:0000256" key="7">
    <source>
        <dbReference type="ARBA" id="ARBA00022786"/>
    </source>
</evidence>
<evidence type="ECO:0000256" key="2">
    <source>
        <dbReference type="ARBA" id="ARBA00004906"/>
    </source>
</evidence>
<dbReference type="Gene3D" id="3.30.40.10">
    <property type="entry name" value="Zinc/RING finger domain, C3HC4 (zinc finger)"/>
    <property type="match status" value="3"/>
</dbReference>
<dbReference type="Pfam" id="PF00097">
    <property type="entry name" value="zf-C3HC4"/>
    <property type="match status" value="1"/>
</dbReference>
<dbReference type="InterPro" id="IPR045134">
    <property type="entry name" value="UHRF1/2-like"/>
</dbReference>
<dbReference type="GO" id="GO:0003677">
    <property type="term" value="F:DNA binding"/>
    <property type="evidence" value="ECO:0007669"/>
    <property type="project" value="UniProtKB-KW"/>
</dbReference>
<keyword evidence="5" id="KW-0479">Metal-binding</keyword>
<evidence type="ECO:0000256" key="1">
    <source>
        <dbReference type="ARBA" id="ARBA00000900"/>
    </source>
</evidence>
<dbReference type="GO" id="GO:0044027">
    <property type="term" value="P:negative regulation of gene expression via chromosomal CpG island methylation"/>
    <property type="evidence" value="ECO:0007669"/>
    <property type="project" value="TreeGrafter"/>
</dbReference>
<comment type="catalytic activity">
    <reaction evidence="1">
        <text>S-ubiquitinyl-[E2 ubiquitin-conjugating enzyme]-L-cysteine + [acceptor protein]-L-lysine = [E2 ubiquitin-conjugating enzyme]-L-cysteine + N(6)-ubiquitinyl-[acceptor protein]-L-lysine.</text>
        <dbReference type="EC" id="2.3.2.27"/>
    </reaction>
</comment>
<dbReference type="SMART" id="SM00249">
    <property type="entry name" value="PHD"/>
    <property type="match status" value="1"/>
</dbReference>
<dbReference type="PROSITE" id="PS00518">
    <property type="entry name" value="ZF_RING_1"/>
    <property type="match status" value="1"/>
</dbReference>
<dbReference type="InterPro" id="IPR018957">
    <property type="entry name" value="Znf_C3HC4_RING-type"/>
</dbReference>
<name>A0A9D4W7R1_PEA</name>
<gene>
    <name evidence="18" type="ORF">KIW84_062618</name>
</gene>
<dbReference type="InterPro" id="IPR011011">
    <property type="entry name" value="Znf_FYVE_PHD"/>
</dbReference>
<sequence length="555" mass="63079">MAQQHNKLLPCKSDGICMICNHKPLESEIVSCRTCATPWHVPCLPLRPLKIFDWNCTDCSQPVDVNHVTDASAPPITCSLVSTIYANENDTSLTGEERAKKSHEVYDRSHKPPFENNNKYNDLYGIFYSKLNCTFCLHLPERPITTLCGHNFCMKCFEKWIKQGKNNCPNCRAEIPANMASDPQINTQLETTIQMAISESVAHGKIFVTISKNHFGPIVAENDPIRKRGVLVGDTWEGLMECIQWGAHFPHDSRIASQSVYGAQSVALSGGYIDEIDHGNWFLYSGSCGNELSGNKRTNKNQSFDKKSDRKNEALRLSCEKGYPVRVVRSHTKKRSSYAPKAGVRYDGVYRIEKWWRKIGKQGHKVCRYLFVRCDNEPAPWTSELSEDRPYPLPIIEELNNAIDITERKGDPSWGFDEEKGCWLWKKPPPPSKKLVNVNPIDETKIKVDVEKARKVSSKIKDKLLKEFGCNICHKVLASPLTTPCAHNFCKVCLECVFSSQSYIRERVTQSGFALRPKKNIMKCPTCSTDIVDYLKILKVNTDMMDIIESLQRDF</sequence>
<evidence type="ECO:0000313" key="18">
    <source>
        <dbReference type="EMBL" id="KAI5396468.1"/>
    </source>
</evidence>
<feature type="region of interest" description="Disordered" evidence="14">
    <location>
        <begin position="92"/>
        <end position="111"/>
    </location>
</feature>
<dbReference type="SUPFAM" id="SSF57850">
    <property type="entry name" value="RING/U-box"/>
    <property type="match status" value="2"/>
</dbReference>
<evidence type="ECO:0000256" key="13">
    <source>
        <dbReference type="PROSITE-ProRule" id="PRU00358"/>
    </source>
</evidence>
<evidence type="ECO:0000256" key="9">
    <source>
        <dbReference type="ARBA" id="ARBA00022853"/>
    </source>
</evidence>
<dbReference type="PROSITE" id="PS50016">
    <property type="entry name" value="ZF_PHD_2"/>
    <property type="match status" value="1"/>
</dbReference>
<keyword evidence="7" id="KW-0833">Ubl conjugation pathway</keyword>
<dbReference type="Pfam" id="PF13445">
    <property type="entry name" value="zf-RING_UBOX"/>
    <property type="match status" value="1"/>
</dbReference>
<dbReference type="AlphaFoldDB" id="A0A9D4W7R1"/>
<dbReference type="Pfam" id="PF02182">
    <property type="entry name" value="SAD_SRA"/>
    <property type="match status" value="1"/>
</dbReference>
<evidence type="ECO:0000259" key="15">
    <source>
        <dbReference type="PROSITE" id="PS50016"/>
    </source>
</evidence>
<dbReference type="SMART" id="SM00184">
    <property type="entry name" value="RING"/>
    <property type="match status" value="2"/>
</dbReference>
<dbReference type="InterPro" id="IPR013083">
    <property type="entry name" value="Znf_RING/FYVE/PHD"/>
</dbReference>
<keyword evidence="8" id="KW-0862">Zinc</keyword>
<dbReference type="EC" id="2.3.2.27" evidence="3"/>
<dbReference type="GO" id="GO:0061630">
    <property type="term" value="F:ubiquitin protein ligase activity"/>
    <property type="evidence" value="ECO:0007669"/>
    <property type="project" value="UniProtKB-EC"/>
</dbReference>
<evidence type="ECO:0000259" key="17">
    <source>
        <dbReference type="PROSITE" id="PS51015"/>
    </source>
</evidence>
<dbReference type="EMBL" id="JAMSHJ010000006">
    <property type="protein sequence ID" value="KAI5396468.1"/>
    <property type="molecule type" value="Genomic_DNA"/>
</dbReference>
<proteinExistence type="predicted"/>
<dbReference type="PANTHER" id="PTHR14140">
    <property type="entry name" value="E3 UBIQUITIN-PROTEIN LIGASE UHRF-RELATED"/>
    <property type="match status" value="1"/>
</dbReference>
<evidence type="ECO:0000256" key="14">
    <source>
        <dbReference type="SAM" id="MobiDB-lite"/>
    </source>
</evidence>
<dbReference type="InterPro" id="IPR003105">
    <property type="entry name" value="SRA_YDG"/>
</dbReference>
<dbReference type="InterPro" id="IPR017907">
    <property type="entry name" value="Znf_RING_CS"/>
</dbReference>
<feature type="domain" description="PHD-type" evidence="15">
    <location>
        <begin position="14"/>
        <end position="62"/>
    </location>
</feature>
<dbReference type="GO" id="GO:0008270">
    <property type="term" value="F:zinc ion binding"/>
    <property type="evidence" value="ECO:0007669"/>
    <property type="project" value="UniProtKB-KW"/>
</dbReference>
<dbReference type="SMART" id="SM00466">
    <property type="entry name" value="SRA"/>
    <property type="match status" value="1"/>
</dbReference>
<protein>
    <recommendedName>
        <fullName evidence="3">RING-type E3 ubiquitin transferase</fullName>
        <ecNumber evidence="3">2.3.2.27</ecNumber>
    </recommendedName>
</protein>
<dbReference type="Gene3D" id="2.30.280.10">
    <property type="entry name" value="SRA-YDG"/>
    <property type="match status" value="1"/>
</dbReference>
<evidence type="ECO:0000256" key="12">
    <source>
        <dbReference type="PROSITE-ProRule" id="PRU00175"/>
    </source>
</evidence>
<feature type="domain" description="RING-type" evidence="16">
    <location>
        <begin position="470"/>
        <end position="528"/>
    </location>
</feature>
<evidence type="ECO:0000256" key="10">
    <source>
        <dbReference type="ARBA" id="ARBA00023125"/>
    </source>
</evidence>
<comment type="pathway">
    <text evidence="2">Protein modification; protein ubiquitination.</text>
</comment>
<feature type="compositionally biased region" description="Basic and acidic residues" evidence="14">
    <location>
        <begin position="95"/>
        <end position="111"/>
    </location>
</feature>
<keyword evidence="4" id="KW-0808">Transferase</keyword>
<dbReference type="PROSITE" id="PS51015">
    <property type="entry name" value="YDG"/>
    <property type="match status" value="1"/>
</dbReference>
<accession>A0A9D4W7R1</accession>
<evidence type="ECO:0000256" key="5">
    <source>
        <dbReference type="ARBA" id="ARBA00022723"/>
    </source>
</evidence>
<evidence type="ECO:0000256" key="4">
    <source>
        <dbReference type="ARBA" id="ARBA00022679"/>
    </source>
</evidence>
<evidence type="ECO:0000256" key="6">
    <source>
        <dbReference type="ARBA" id="ARBA00022771"/>
    </source>
</evidence>
<dbReference type="PROSITE" id="PS50089">
    <property type="entry name" value="ZF_RING_2"/>
    <property type="match status" value="2"/>
</dbReference>
<dbReference type="SUPFAM" id="SSF88697">
    <property type="entry name" value="PUA domain-like"/>
    <property type="match status" value="1"/>
</dbReference>
<dbReference type="InterPro" id="IPR019787">
    <property type="entry name" value="Znf_PHD-finger"/>
</dbReference>
<keyword evidence="10" id="KW-0238">DNA-binding</keyword>
<keyword evidence="19" id="KW-1185">Reference proteome</keyword>